<comment type="caution">
    <text evidence="2">The sequence shown here is derived from an EMBL/GenBank/DDBJ whole genome shotgun (WGS) entry which is preliminary data.</text>
</comment>
<feature type="compositionally biased region" description="Basic and acidic residues" evidence="1">
    <location>
        <begin position="12"/>
        <end position="26"/>
    </location>
</feature>
<evidence type="ECO:0000313" key="2">
    <source>
        <dbReference type="EMBL" id="RHZ51558.1"/>
    </source>
</evidence>
<proteinExistence type="predicted"/>
<evidence type="ECO:0000256" key="1">
    <source>
        <dbReference type="SAM" id="MobiDB-lite"/>
    </source>
</evidence>
<feature type="region of interest" description="Disordered" evidence="1">
    <location>
        <begin position="85"/>
        <end position="123"/>
    </location>
</feature>
<protein>
    <submittedName>
        <fullName evidence="2">Uncharacterized protein</fullName>
    </submittedName>
</protein>
<feature type="compositionally biased region" description="Polar residues" evidence="1">
    <location>
        <begin position="1"/>
        <end position="10"/>
    </location>
</feature>
<dbReference type="AlphaFoldDB" id="A0A397GPC8"/>
<evidence type="ECO:0000313" key="3">
    <source>
        <dbReference type="Proteomes" id="UP000215305"/>
    </source>
</evidence>
<dbReference type="Proteomes" id="UP000215305">
    <property type="component" value="Unassembled WGS sequence"/>
</dbReference>
<dbReference type="GeneID" id="38126507"/>
<reference evidence="2" key="1">
    <citation type="submission" date="2018-08" db="EMBL/GenBank/DDBJ databases">
        <title>Draft genome sequence of azole-resistant Aspergillus thermomutatus (Neosartorya pseudofischeri) strain HMR AF 39, isolated from a human nasal aspirate.</title>
        <authorList>
            <person name="Parent-Michaud M."/>
            <person name="Dufresne P.J."/>
            <person name="Fournier E."/>
            <person name="Martineau C."/>
            <person name="Moreira S."/>
            <person name="Perkins V."/>
            <person name="De Repentigny L."/>
            <person name="Dufresne S.F."/>
        </authorList>
    </citation>
    <scope>NUCLEOTIDE SEQUENCE [LARGE SCALE GENOMIC DNA]</scope>
    <source>
        <strain evidence="2">HMR AF 39</strain>
    </source>
</reference>
<dbReference type="OrthoDB" id="76567at2759"/>
<feature type="compositionally biased region" description="Polar residues" evidence="1">
    <location>
        <begin position="90"/>
        <end position="99"/>
    </location>
</feature>
<keyword evidence="3" id="KW-1185">Reference proteome</keyword>
<name>A0A397GPC8_ASPTH</name>
<sequence length="268" mass="29750">MADASENANPLKNEENTKTETGKDEIDSPTSSIPTSRWRHTYILVESARLCATSYTVVDNIVGNLNGNVDFAICFRSKWRQAKKPLHPTLSGNQPQVQSGVGGARTRARSAIPTPRSRKEDDEVEMEFSANTPTYRGPPALVFQFSRLVGRPPNPPGERDVVLKTEGSDESVFGILNTAIKRSRKASVLPAVDTKPTSRAIRERLQDAPDHSVSEVMASPENEKPTTRAIKERLFKMRQIVKTPGSKGTCWRRCLRPDGPTLIRRTID</sequence>
<gene>
    <name evidence="2" type="ORF">CDV56_104533</name>
</gene>
<dbReference type="EMBL" id="NKHU02000146">
    <property type="protein sequence ID" value="RHZ51558.1"/>
    <property type="molecule type" value="Genomic_DNA"/>
</dbReference>
<feature type="region of interest" description="Disordered" evidence="1">
    <location>
        <begin position="1"/>
        <end position="33"/>
    </location>
</feature>
<dbReference type="RefSeq" id="XP_026613033.1">
    <property type="nucleotide sequence ID" value="XM_026758152.1"/>
</dbReference>
<accession>A0A397GPC8</accession>
<dbReference type="VEuPathDB" id="FungiDB:CDV56_104533"/>
<organism evidence="2 3">
    <name type="scientific">Aspergillus thermomutatus</name>
    <name type="common">Neosartorya pseudofischeri</name>
    <dbReference type="NCBI Taxonomy" id="41047"/>
    <lineage>
        <taxon>Eukaryota</taxon>
        <taxon>Fungi</taxon>
        <taxon>Dikarya</taxon>
        <taxon>Ascomycota</taxon>
        <taxon>Pezizomycotina</taxon>
        <taxon>Eurotiomycetes</taxon>
        <taxon>Eurotiomycetidae</taxon>
        <taxon>Eurotiales</taxon>
        <taxon>Aspergillaceae</taxon>
        <taxon>Aspergillus</taxon>
        <taxon>Aspergillus subgen. Fumigati</taxon>
    </lineage>
</organism>